<dbReference type="EMBL" id="RRCN01000001">
    <property type="protein sequence ID" value="RRJ67911.1"/>
    <property type="molecule type" value="Genomic_DNA"/>
</dbReference>
<dbReference type="Gene3D" id="3.40.630.30">
    <property type="match status" value="1"/>
</dbReference>
<organism evidence="2 3">
    <name type="scientific">Paenibacillus oralis</name>
    <dbReference type="NCBI Taxonomy" id="2490856"/>
    <lineage>
        <taxon>Bacteria</taxon>
        <taxon>Bacillati</taxon>
        <taxon>Bacillota</taxon>
        <taxon>Bacilli</taxon>
        <taxon>Bacillales</taxon>
        <taxon>Paenibacillaceae</taxon>
        <taxon>Paenibacillus</taxon>
    </lineage>
</organism>
<evidence type="ECO:0000313" key="3">
    <source>
        <dbReference type="Proteomes" id="UP000267017"/>
    </source>
</evidence>
<keyword evidence="3" id="KW-1185">Reference proteome</keyword>
<accession>A0A3P3UC45</accession>
<dbReference type="InterPro" id="IPR016181">
    <property type="entry name" value="Acyl_CoA_acyltransferase"/>
</dbReference>
<dbReference type="NCBIfam" id="TIGR04045">
    <property type="entry name" value="MSMEG_0567_GNAT"/>
    <property type="match status" value="1"/>
</dbReference>
<dbReference type="InterPro" id="IPR024035">
    <property type="entry name" value="MSMEG_0567_GNAT"/>
</dbReference>
<sequence length="156" mass="17986">MAMSPEEKAAALALRKRVFVGEQGLFEASDEDEYDGDAIHINAWRDDTVLMGTVRCFPDRSDQGTWWGGRLAVDEAYRLRGVGVYLIEAAVEEMERLGTGRFLAWVQEQNVNLFRKLNWTTLEQKRIIQGREHYLMEAKLYVHDAQSHKRRRLAGS</sequence>
<dbReference type="InterPro" id="IPR000182">
    <property type="entry name" value="GNAT_dom"/>
</dbReference>
<dbReference type="OrthoDB" id="9790865at2"/>
<dbReference type="PROSITE" id="PS51186">
    <property type="entry name" value="GNAT"/>
    <property type="match status" value="1"/>
</dbReference>
<proteinExistence type="predicted"/>
<dbReference type="SUPFAM" id="SSF55729">
    <property type="entry name" value="Acyl-CoA N-acyltransferases (Nat)"/>
    <property type="match status" value="1"/>
</dbReference>
<reference evidence="2 3" key="1">
    <citation type="submission" date="2018-11" db="EMBL/GenBank/DDBJ databases">
        <title>Genome sequencing of Paenibacillus sp. KCOM 3021 (= ChDC PVNT-B20).</title>
        <authorList>
            <person name="Kook J.-K."/>
            <person name="Park S.-N."/>
            <person name="Lim Y.K."/>
        </authorList>
    </citation>
    <scope>NUCLEOTIDE SEQUENCE [LARGE SCALE GENOMIC DNA]</scope>
    <source>
        <strain evidence="2 3">KCOM 3021</strain>
    </source>
</reference>
<evidence type="ECO:0000259" key="1">
    <source>
        <dbReference type="PROSITE" id="PS51186"/>
    </source>
</evidence>
<dbReference type="CDD" id="cd04301">
    <property type="entry name" value="NAT_SF"/>
    <property type="match status" value="1"/>
</dbReference>
<name>A0A3P3UC45_9BACL</name>
<evidence type="ECO:0000313" key="2">
    <source>
        <dbReference type="EMBL" id="RRJ67911.1"/>
    </source>
</evidence>
<protein>
    <submittedName>
        <fullName evidence="2">GNAT family N-acetyltransferase</fullName>
    </submittedName>
</protein>
<dbReference type="AlphaFoldDB" id="A0A3P3UC45"/>
<dbReference type="GO" id="GO:0016747">
    <property type="term" value="F:acyltransferase activity, transferring groups other than amino-acyl groups"/>
    <property type="evidence" value="ECO:0007669"/>
    <property type="project" value="InterPro"/>
</dbReference>
<dbReference type="Pfam" id="PF00583">
    <property type="entry name" value="Acetyltransf_1"/>
    <property type="match status" value="1"/>
</dbReference>
<comment type="caution">
    <text evidence="2">The sequence shown here is derived from an EMBL/GenBank/DDBJ whole genome shotgun (WGS) entry which is preliminary data.</text>
</comment>
<gene>
    <name evidence="2" type="ORF">EHV15_33410</name>
</gene>
<dbReference type="Proteomes" id="UP000267017">
    <property type="component" value="Unassembled WGS sequence"/>
</dbReference>
<keyword evidence="2" id="KW-0808">Transferase</keyword>
<feature type="domain" description="N-acetyltransferase" evidence="1">
    <location>
        <begin position="1"/>
        <end position="141"/>
    </location>
</feature>